<organism evidence="3 4">
    <name type="scientific">Microdochium trichocladiopsis</name>
    <dbReference type="NCBI Taxonomy" id="1682393"/>
    <lineage>
        <taxon>Eukaryota</taxon>
        <taxon>Fungi</taxon>
        <taxon>Dikarya</taxon>
        <taxon>Ascomycota</taxon>
        <taxon>Pezizomycotina</taxon>
        <taxon>Sordariomycetes</taxon>
        <taxon>Xylariomycetidae</taxon>
        <taxon>Xylariales</taxon>
        <taxon>Microdochiaceae</taxon>
        <taxon>Microdochium</taxon>
    </lineage>
</organism>
<dbReference type="SUPFAM" id="SSF50370">
    <property type="entry name" value="Ricin B-like lectins"/>
    <property type="match status" value="1"/>
</dbReference>
<dbReference type="InterPro" id="IPR035992">
    <property type="entry name" value="Ricin_B-like_lectins"/>
</dbReference>
<evidence type="ECO:0000256" key="1">
    <source>
        <dbReference type="SAM" id="MobiDB-lite"/>
    </source>
</evidence>
<keyword evidence="4" id="KW-1185">Reference proteome</keyword>
<sequence length="225" mass="24793">MVELKDGMVVVFFHYAAGTCLDLTEGYQRNGAEVIGFNYHGAANQHWRLDKVERMDRDIWPTWNLVNVMSGTAMTMDDPNIGAPVTCWKHTRHTNDPRQMWHLVTADAESGVYMLHNVGSTLFADLRHGNTACWTSITGRKGGFNSANTNQLWRMRVISLAQGDNEMSLRGLSGGGSGGNKKRKVGPALLPSPEIVSGDTIWTANTSGVTDDMLLFQPMDMDSSS</sequence>
<dbReference type="PROSITE" id="PS50231">
    <property type="entry name" value="RICIN_B_LECTIN"/>
    <property type="match status" value="1"/>
</dbReference>
<proteinExistence type="predicted"/>
<dbReference type="GeneID" id="70183907"/>
<dbReference type="AlphaFoldDB" id="A0A9P9BRE1"/>
<feature type="domain" description="Ricin B lectin" evidence="2">
    <location>
        <begin position="11"/>
        <end position="88"/>
    </location>
</feature>
<reference evidence="3" key="1">
    <citation type="journal article" date="2021" name="Nat. Commun.">
        <title>Genetic determinants of endophytism in the Arabidopsis root mycobiome.</title>
        <authorList>
            <person name="Mesny F."/>
            <person name="Miyauchi S."/>
            <person name="Thiergart T."/>
            <person name="Pickel B."/>
            <person name="Atanasova L."/>
            <person name="Karlsson M."/>
            <person name="Huettel B."/>
            <person name="Barry K.W."/>
            <person name="Haridas S."/>
            <person name="Chen C."/>
            <person name="Bauer D."/>
            <person name="Andreopoulos W."/>
            <person name="Pangilinan J."/>
            <person name="LaButti K."/>
            <person name="Riley R."/>
            <person name="Lipzen A."/>
            <person name="Clum A."/>
            <person name="Drula E."/>
            <person name="Henrissat B."/>
            <person name="Kohler A."/>
            <person name="Grigoriev I.V."/>
            <person name="Martin F.M."/>
            <person name="Hacquard S."/>
        </authorList>
    </citation>
    <scope>NUCLEOTIDE SEQUENCE</scope>
    <source>
        <strain evidence="3">MPI-CAGE-CH-0230</strain>
    </source>
</reference>
<dbReference type="RefSeq" id="XP_046010004.1">
    <property type="nucleotide sequence ID" value="XM_046154361.1"/>
</dbReference>
<dbReference type="EMBL" id="JAGTJQ010000007">
    <property type="protein sequence ID" value="KAH7027205.1"/>
    <property type="molecule type" value="Genomic_DNA"/>
</dbReference>
<dbReference type="InterPro" id="IPR000772">
    <property type="entry name" value="Ricin_B_lectin"/>
</dbReference>
<feature type="region of interest" description="Disordered" evidence="1">
    <location>
        <begin position="170"/>
        <end position="190"/>
    </location>
</feature>
<comment type="caution">
    <text evidence="3">The sequence shown here is derived from an EMBL/GenBank/DDBJ whole genome shotgun (WGS) entry which is preliminary data.</text>
</comment>
<evidence type="ECO:0000313" key="3">
    <source>
        <dbReference type="EMBL" id="KAH7027205.1"/>
    </source>
</evidence>
<evidence type="ECO:0000259" key="2">
    <source>
        <dbReference type="Pfam" id="PF14200"/>
    </source>
</evidence>
<dbReference type="OrthoDB" id="2131701at2759"/>
<dbReference type="Pfam" id="PF14200">
    <property type="entry name" value="RicinB_lectin_2"/>
    <property type="match status" value="1"/>
</dbReference>
<gene>
    <name evidence="3" type="ORF">B0I36DRAFT_326662</name>
</gene>
<accession>A0A9P9BRE1</accession>
<dbReference type="Gene3D" id="2.80.10.50">
    <property type="match status" value="1"/>
</dbReference>
<dbReference type="Proteomes" id="UP000756346">
    <property type="component" value="Unassembled WGS sequence"/>
</dbReference>
<name>A0A9P9BRE1_9PEZI</name>
<protein>
    <submittedName>
        <fullName evidence="3">Ricin B lectin domain-containing protein</fullName>
    </submittedName>
</protein>
<evidence type="ECO:0000313" key="4">
    <source>
        <dbReference type="Proteomes" id="UP000756346"/>
    </source>
</evidence>